<reference evidence="2" key="1">
    <citation type="journal article" date="2014" name="Int. J. Syst. Evol. Microbiol.">
        <title>Complete genome sequence of Corynebacterium casei LMG S-19264T (=DSM 44701T), isolated from a smear-ripened cheese.</title>
        <authorList>
            <consortium name="US DOE Joint Genome Institute (JGI-PGF)"/>
            <person name="Walter F."/>
            <person name="Albersmeier A."/>
            <person name="Kalinowski J."/>
            <person name="Ruckert C."/>
        </authorList>
    </citation>
    <scope>NUCLEOTIDE SEQUENCE</scope>
    <source>
        <strain evidence="2">CCM 8711</strain>
    </source>
</reference>
<proteinExistence type="predicted"/>
<accession>A0A917N0C7</accession>
<dbReference type="Proteomes" id="UP000662074">
    <property type="component" value="Unassembled WGS sequence"/>
</dbReference>
<evidence type="ECO:0000313" key="3">
    <source>
        <dbReference type="Proteomes" id="UP000662074"/>
    </source>
</evidence>
<keyword evidence="1" id="KW-0812">Transmembrane</keyword>
<name>A0A917N0C7_9SPHI</name>
<organism evidence="2 3">
    <name type="scientific">Mucilaginibacter galii</name>
    <dbReference type="NCBI Taxonomy" id="2005073"/>
    <lineage>
        <taxon>Bacteria</taxon>
        <taxon>Pseudomonadati</taxon>
        <taxon>Bacteroidota</taxon>
        <taxon>Sphingobacteriia</taxon>
        <taxon>Sphingobacteriales</taxon>
        <taxon>Sphingobacteriaceae</taxon>
        <taxon>Mucilaginibacter</taxon>
    </lineage>
</organism>
<evidence type="ECO:0000313" key="2">
    <source>
        <dbReference type="EMBL" id="GGI49685.1"/>
    </source>
</evidence>
<evidence type="ECO:0000256" key="1">
    <source>
        <dbReference type="SAM" id="Phobius"/>
    </source>
</evidence>
<reference evidence="2" key="2">
    <citation type="submission" date="2020-09" db="EMBL/GenBank/DDBJ databases">
        <authorList>
            <person name="Sun Q."/>
            <person name="Sedlacek I."/>
        </authorList>
    </citation>
    <scope>NUCLEOTIDE SEQUENCE</scope>
    <source>
        <strain evidence="2">CCM 8711</strain>
    </source>
</reference>
<feature type="transmembrane region" description="Helical" evidence="1">
    <location>
        <begin position="50"/>
        <end position="66"/>
    </location>
</feature>
<keyword evidence="1" id="KW-0472">Membrane</keyword>
<comment type="caution">
    <text evidence="2">The sequence shown here is derived from an EMBL/GenBank/DDBJ whole genome shotgun (WGS) entry which is preliminary data.</text>
</comment>
<feature type="transmembrane region" description="Helical" evidence="1">
    <location>
        <begin position="16"/>
        <end position="38"/>
    </location>
</feature>
<gene>
    <name evidence="2" type="ORF">GCM10011425_08970</name>
</gene>
<keyword evidence="3" id="KW-1185">Reference proteome</keyword>
<dbReference type="EMBL" id="BMDO01000001">
    <property type="protein sequence ID" value="GGI49685.1"/>
    <property type="molecule type" value="Genomic_DNA"/>
</dbReference>
<sequence length="74" mass="8574">MLNSDFNKQKSPKRRFLFILGAALFIGIFILGVLIMFWKALPLNLSDTQRYTFGGLFIAYGILRFTRIMKTEIP</sequence>
<dbReference type="RefSeq" id="WP_188414162.1">
    <property type="nucleotide sequence ID" value="NZ_BMDO01000001.1"/>
</dbReference>
<keyword evidence="1" id="KW-1133">Transmembrane helix</keyword>
<protein>
    <submittedName>
        <fullName evidence="2">Uncharacterized protein</fullName>
    </submittedName>
</protein>
<dbReference type="AlphaFoldDB" id="A0A917N0C7"/>